<name>A0A9W8B4W3_9FUNG</name>
<feature type="non-terminal residue" evidence="2">
    <location>
        <position position="166"/>
    </location>
</feature>
<proteinExistence type="predicted"/>
<feature type="compositionally biased region" description="Polar residues" evidence="1">
    <location>
        <begin position="74"/>
        <end position="84"/>
    </location>
</feature>
<feature type="compositionally biased region" description="Polar residues" evidence="1">
    <location>
        <begin position="1"/>
        <end position="10"/>
    </location>
</feature>
<accession>A0A9W8B4W3</accession>
<feature type="region of interest" description="Disordered" evidence="1">
    <location>
        <begin position="1"/>
        <end position="37"/>
    </location>
</feature>
<organism evidence="2 3">
    <name type="scientific">Dimargaris verticillata</name>
    <dbReference type="NCBI Taxonomy" id="2761393"/>
    <lineage>
        <taxon>Eukaryota</taxon>
        <taxon>Fungi</taxon>
        <taxon>Fungi incertae sedis</taxon>
        <taxon>Zoopagomycota</taxon>
        <taxon>Kickxellomycotina</taxon>
        <taxon>Dimargaritomycetes</taxon>
        <taxon>Dimargaritales</taxon>
        <taxon>Dimargaritaceae</taxon>
        <taxon>Dimargaris</taxon>
    </lineage>
</organism>
<comment type="caution">
    <text evidence="2">The sequence shown here is derived from an EMBL/GenBank/DDBJ whole genome shotgun (WGS) entry which is preliminary data.</text>
</comment>
<protein>
    <recommendedName>
        <fullName evidence="4">BZIP domain-containing protein</fullName>
    </recommendedName>
</protein>
<dbReference type="EMBL" id="JANBQB010000473">
    <property type="protein sequence ID" value="KAJ1975987.1"/>
    <property type="molecule type" value="Genomic_DNA"/>
</dbReference>
<evidence type="ECO:0000313" key="2">
    <source>
        <dbReference type="EMBL" id="KAJ1975987.1"/>
    </source>
</evidence>
<evidence type="ECO:0000256" key="1">
    <source>
        <dbReference type="SAM" id="MobiDB-lite"/>
    </source>
</evidence>
<evidence type="ECO:0008006" key="4">
    <source>
        <dbReference type="Google" id="ProtNLM"/>
    </source>
</evidence>
<sequence>MLHTPTGASSPTLLPLGAASGLAATEPGSGVRSGTASPLGMLVDQALPMLDDPSLASFTLDSPDLSLFLASLTSPAPSATQPVTPTLRALRPKLSSPAVAPSNRKRSASELASPPADSPSQENASGADQPTESLAPSAKRARKALTPEERLQKRKERSQRNRDAAQ</sequence>
<gene>
    <name evidence="2" type="ORF">H4R34_004140</name>
</gene>
<dbReference type="AlphaFoldDB" id="A0A9W8B4W3"/>
<reference evidence="2" key="1">
    <citation type="submission" date="2022-07" db="EMBL/GenBank/DDBJ databases">
        <title>Phylogenomic reconstructions and comparative analyses of Kickxellomycotina fungi.</title>
        <authorList>
            <person name="Reynolds N.K."/>
            <person name="Stajich J.E."/>
            <person name="Barry K."/>
            <person name="Grigoriev I.V."/>
            <person name="Crous P."/>
            <person name="Smith M.E."/>
        </authorList>
    </citation>
    <scope>NUCLEOTIDE SEQUENCE</scope>
    <source>
        <strain evidence="2">RSA 567</strain>
    </source>
</reference>
<keyword evidence="3" id="KW-1185">Reference proteome</keyword>
<evidence type="ECO:0000313" key="3">
    <source>
        <dbReference type="Proteomes" id="UP001151582"/>
    </source>
</evidence>
<feature type="compositionally biased region" description="Polar residues" evidence="1">
    <location>
        <begin position="118"/>
        <end position="134"/>
    </location>
</feature>
<feature type="region of interest" description="Disordered" evidence="1">
    <location>
        <begin position="74"/>
        <end position="166"/>
    </location>
</feature>
<dbReference type="Proteomes" id="UP001151582">
    <property type="component" value="Unassembled WGS sequence"/>
</dbReference>
<feature type="compositionally biased region" description="Low complexity" evidence="1">
    <location>
        <begin position="11"/>
        <end position="25"/>
    </location>
</feature>